<dbReference type="GO" id="GO:0008157">
    <property type="term" value="F:protein phosphatase 1 binding"/>
    <property type="evidence" value="ECO:0007669"/>
    <property type="project" value="TreeGrafter"/>
</dbReference>
<feature type="domain" description="CBM21" evidence="2">
    <location>
        <begin position="260"/>
        <end position="372"/>
    </location>
</feature>
<feature type="region of interest" description="Disordered" evidence="1">
    <location>
        <begin position="82"/>
        <end position="195"/>
    </location>
</feature>
<dbReference type="InterPro" id="IPR050782">
    <property type="entry name" value="PP1_regulatory_subunit_3"/>
</dbReference>
<dbReference type="Proteomes" id="UP000287124">
    <property type="component" value="Unassembled WGS sequence"/>
</dbReference>
<accession>A0A430M1M8</accession>
<dbReference type="EMBL" id="MIKF01000035">
    <property type="protein sequence ID" value="RTE81814.1"/>
    <property type="molecule type" value="Genomic_DNA"/>
</dbReference>
<organism evidence="3 4">
    <name type="scientific">Fusarium euwallaceae</name>
    <dbReference type="NCBI Taxonomy" id="1147111"/>
    <lineage>
        <taxon>Eukaryota</taxon>
        <taxon>Fungi</taxon>
        <taxon>Dikarya</taxon>
        <taxon>Ascomycota</taxon>
        <taxon>Pezizomycotina</taxon>
        <taxon>Sordariomycetes</taxon>
        <taxon>Hypocreomycetidae</taxon>
        <taxon>Hypocreales</taxon>
        <taxon>Nectriaceae</taxon>
        <taxon>Fusarium</taxon>
        <taxon>Fusarium solani species complex</taxon>
    </lineage>
</organism>
<dbReference type="InterPro" id="IPR038175">
    <property type="entry name" value="CBM21_dom_sf"/>
</dbReference>
<dbReference type="InterPro" id="IPR005036">
    <property type="entry name" value="CBM21_dom"/>
</dbReference>
<dbReference type="Pfam" id="PF03370">
    <property type="entry name" value="CBM_21"/>
    <property type="match status" value="1"/>
</dbReference>
<evidence type="ECO:0000256" key="1">
    <source>
        <dbReference type="SAM" id="MobiDB-lite"/>
    </source>
</evidence>
<dbReference type="PANTHER" id="PTHR12307">
    <property type="entry name" value="PROTEIN PHOSPHATASE 1 REGULATORY SUBUNIT"/>
    <property type="match status" value="1"/>
</dbReference>
<feature type="compositionally biased region" description="Polar residues" evidence="1">
    <location>
        <begin position="152"/>
        <end position="162"/>
    </location>
</feature>
<dbReference type="GO" id="GO:0005979">
    <property type="term" value="P:regulation of glycogen biosynthetic process"/>
    <property type="evidence" value="ECO:0007669"/>
    <property type="project" value="TreeGrafter"/>
</dbReference>
<reference evidence="3 4" key="1">
    <citation type="submission" date="2017-06" db="EMBL/GenBank/DDBJ databases">
        <title>Comparative genomic analysis of Ambrosia Fusariam Clade fungi.</title>
        <authorList>
            <person name="Stajich J.E."/>
            <person name="Carrillo J."/>
            <person name="Kijimoto T."/>
            <person name="Eskalen A."/>
            <person name="O'Donnell K."/>
            <person name="Kasson M."/>
        </authorList>
    </citation>
    <scope>NUCLEOTIDE SEQUENCE [LARGE SCALE GENOMIC DNA]</scope>
    <source>
        <strain evidence="3 4">UCR1854</strain>
    </source>
</reference>
<dbReference type="GO" id="GO:0000164">
    <property type="term" value="C:protein phosphatase type 1 complex"/>
    <property type="evidence" value="ECO:0007669"/>
    <property type="project" value="TreeGrafter"/>
</dbReference>
<protein>
    <recommendedName>
        <fullName evidence="2">CBM21 domain-containing protein</fullName>
    </recommendedName>
</protein>
<comment type="caution">
    <text evidence="3">The sequence shown here is derived from an EMBL/GenBank/DDBJ whole genome shotgun (WGS) entry which is preliminary data.</text>
</comment>
<sequence length="393" mass="43841">MNRVSTSSSSCYALTLDYPLRPGSPSLKHYRLPSSHSRQANYAQPLHNTTAGILTLTGLGAEPSIMVTGSSGMRVRSPALVEFRERDDAGNGNENKTPPEDLEKQPKESPEVAKVSNQDSRGESPPPCAPTKKTSPGTGSLDDRGKVGNGLPSCQETDTTQGPGYRLQRPRSESSEGVRPALRPRHHRSSSMPSFSKTVHFDTKLNNVCYFRKADRPLAVSAGSSPVIGHLEANEYPFYADSDEDLFEWQLFTPNFPRDSLDRDSMPARLERLYLSHDKKHILGSVIVANLAFEKSVICRFTLDYWTTTSETTAVHCCAVPGQMGKYDRFIFSIRLTETVNIESKPIFLCIRYNVNGQEFWDNNLGTNFQSEQIDSIVFKMSRSRIYATTETR</sequence>
<feature type="compositionally biased region" description="Basic and acidic residues" evidence="1">
    <location>
        <begin position="97"/>
        <end position="111"/>
    </location>
</feature>
<dbReference type="GO" id="GO:2001069">
    <property type="term" value="F:glycogen binding"/>
    <property type="evidence" value="ECO:0007669"/>
    <property type="project" value="TreeGrafter"/>
</dbReference>
<dbReference type="AlphaFoldDB" id="A0A430M1M8"/>
<dbReference type="PROSITE" id="PS51159">
    <property type="entry name" value="CBM21"/>
    <property type="match status" value="1"/>
</dbReference>
<proteinExistence type="predicted"/>
<name>A0A430M1M8_9HYPO</name>
<evidence type="ECO:0000313" key="3">
    <source>
        <dbReference type="EMBL" id="RTE81814.1"/>
    </source>
</evidence>
<evidence type="ECO:0000259" key="2">
    <source>
        <dbReference type="PROSITE" id="PS51159"/>
    </source>
</evidence>
<gene>
    <name evidence="3" type="ORF">BHE90_003678</name>
</gene>
<keyword evidence="4" id="KW-1185">Reference proteome</keyword>
<dbReference type="Gene3D" id="2.60.40.2440">
    <property type="entry name" value="Carbohydrate binding type-21 domain"/>
    <property type="match status" value="1"/>
</dbReference>
<dbReference type="PANTHER" id="PTHR12307:SF36">
    <property type="entry name" value="GLYCOGEN-BINDING SUBUNIT 76A"/>
    <property type="match status" value="1"/>
</dbReference>
<evidence type="ECO:0000313" key="4">
    <source>
        <dbReference type="Proteomes" id="UP000287124"/>
    </source>
</evidence>